<sequence>MKRSISSRLHNLKDAGTSKVKTVLRSPRSPKLRPASPCASASSVDRISSPAPPEPIQPQPATSTSSLPSEPSEPVSDFWDRAEKALEESSDPQTRKVMAAYLSLLEEATGSSLAARGTFTRQKQLSDLTARRVRMIEENRKVITVGGKQVPVETALTTIVNNVSVVKDLISTVALAEPHAALACAGLVLVTTLLLRPRQEYQALLAGLEYVSQVIYQFNVLERRYLCRKHEIALPAEQADQFTEGLQAAFVSLYTNVLEFQARAVCHLTKTSAARAVKDMLQMDNWGSMLDGIKESETTCRHFTAVIDSEKLHTGMEEHTAQLQDIKQDTAQIQSTMLGQTERQRRARQEEEQEKRKQLWNELLAALFTSNYEEHKGRNADRVQGTCEWSTSHPLLKSWKEAQSSSLLWISADPGCGKSVLAKYLVDHVVPTAEKGTTCYFFFKADSSDQRSAANAMCAILRQLFLQRPELREKHPWILDKFSTDKNQLTTSFLSLWDMLVKVSTSYEDGEVICILDALDECAEADRQQLTGALDKLYRNPSHKVAQERAAHDSPERRGRSRSQQDRARDQSRHPEESGRNRSQTRVGEPRALVSQTGASADSKPNLFMGDVLFDMVENTLSYTNKRLREMIKTLPRTVDEAYERILNQSPDKEKARKLLHLVVGAVRPLTVSEMRMALAVDPAHSEYASLDLEPEARFAKTVRNLCGLFVTIVKNRIYLLHQTAKEFLVSDSVQQNHNNCKNGAISPTVHQPRDNYEDAGTGLGRWKHSLHPVETNRILLEACVSYLQLDLFSEDESNDNPIHAADEHIFLHYSAIHWTTHFRHAEMRADSELLHLVRKICKPGSKCVNEWLKMYWRNMSQGSMIPKMLRTELMVASYFQLEEFAEFLLRGPDPCIDHEDPENGRTALSLAAENGSEEIARMLINHGAQKLDAQDRRGSTPLIWAAEYGHIGIVRLLLGQQKGIDFHKSTFSDHQTALWHAINRGCEDMVALLLNSGADAIHMAPFGGPMTFDRLTPLAYAARNGYEGIVKLLLRTPGLDPDGRDPLNRSPLSFAAEAGHFPVVTLLTNTRAVDLDAKDKLFGRTPLLWAAVHEHEAVVEHLVDAGATDIECAGQSPSRTALSYYSERGNTALVKLLLGTGLVDPNSQSTGGRTPLSYACEQGHGAIVELLLGTGIANANSQSNYGRTPLSYACEGGHVDIVRRLLALEAVDPDLADSGYGRTPLSWAASRGHREVAQLLLDTKAVDLGSRDVAYKRTPAMWAAANNHDKLAHLLKHPDPEEDNQVLTLPTT</sequence>
<dbReference type="InterPro" id="IPR002110">
    <property type="entry name" value="Ankyrin_rpt"/>
</dbReference>
<dbReference type="OMA" id="ECEPDGR"/>
<protein>
    <recommendedName>
        <fullName evidence="1">protein S-acyltransferase</fullName>
        <ecNumber evidence="1">2.3.1.225</ecNumber>
    </recommendedName>
</protein>
<dbReference type="InterPro" id="IPR054471">
    <property type="entry name" value="GPIID_WHD"/>
</dbReference>
<evidence type="ECO:0000256" key="5">
    <source>
        <dbReference type="SAM" id="MobiDB-lite"/>
    </source>
</evidence>
<dbReference type="STRING" id="454130.A0A0U5GB68"/>
<dbReference type="OrthoDB" id="20872at2759"/>
<feature type="domain" description="Nephrocystin 3-like N-terminal" evidence="8">
    <location>
        <begin position="385"/>
        <end position="544"/>
    </location>
</feature>
<evidence type="ECO:0000256" key="1">
    <source>
        <dbReference type="ARBA" id="ARBA00012210"/>
    </source>
</evidence>
<dbReference type="Pfam" id="PF24883">
    <property type="entry name" value="NPHP3_N"/>
    <property type="match status" value="1"/>
</dbReference>
<reference evidence="10" key="1">
    <citation type="journal article" date="2016" name="Genome Announc.">
        <title>Draft genome sequences of fungus Aspergillus calidoustus.</title>
        <authorList>
            <person name="Horn F."/>
            <person name="Linde J."/>
            <person name="Mattern D.J."/>
            <person name="Walther G."/>
            <person name="Guthke R."/>
            <person name="Scherlach K."/>
            <person name="Martin K."/>
            <person name="Brakhage A.A."/>
            <person name="Petzke L."/>
            <person name="Valiante V."/>
        </authorList>
    </citation>
    <scope>NUCLEOTIDE SEQUENCE [LARGE SCALE GENOMIC DNA]</scope>
    <source>
        <strain evidence="10">SF006504</strain>
    </source>
</reference>
<feature type="domain" description="GPI inositol-deacylase winged helix" evidence="7">
    <location>
        <begin position="644"/>
        <end position="736"/>
    </location>
</feature>
<evidence type="ECO:0000259" key="7">
    <source>
        <dbReference type="Pfam" id="PF22939"/>
    </source>
</evidence>
<dbReference type="SMART" id="SM00248">
    <property type="entry name" value="ANK"/>
    <property type="match status" value="12"/>
</dbReference>
<dbReference type="PANTHER" id="PTHR24161:SF85">
    <property type="entry name" value="PALMITOYLTRANSFERASE HIP14"/>
    <property type="match status" value="1"/>
</dbReference>
<evidence type="ECO:0000259" key="6">
    <source>
        <dbReference type="Pfam" id="PF17100"/>
    </source>
</evidence>
<dbReference type="InterPro" id="IPR031359">
    <property type="entry name" value="NACHT_N"/>
</dbReference>
<feature type="repeat" description="ANK" evidence="4">
    <location>
        <begin position="904"/>
        <end position="930"/>
    </location>
</feature>
<feature type="domain" description="NWD NACHT-NTPase N-terminal" evidence="6">
    <location>
        <begin position="78"/>
        <end position="301"/>
    </location>
</feature>
<dbReference type="InterPro" id="IPR036770">
    <property type="entry name" value="Ankyrin_rpt-contain_sf"/>
</dbReference>
<accession>A0A0U5GB68</accession>
<evidence type="ECO:0000313" key="10">
    <source>
        <dbReference type="Proteomes" id="UP000054771"/>
    </source>
</evidence>
<dbReference type="Proteomes" id="UP000054771">
    <property type="component" value="Unassembled WGS sequence"/>
</dbReference>
<evidence type="ECO:0000256" key="4">
    <source>
        <dbReference type="PROSITE-ProRule" id="PRU00023"/>
    </source>
</evidence>
<dbReference type="InterPro" id="IPR027417">
    <property type="entry name" value="P-loop_NTPase"/>
</dbReference>
<feature type="repeat" description="ANK" evidence="4">
    <location>
        <begin position="1152"/>
        <end position="1176"/>
    </location>
</feature>
<dbReference type="Pfam" id="PF00023">
    <property type="entry name" value="Ank"/>
    <property type="match status" value="2"/>
</dbReference>
<organism evidence="9 10">
    <name type="scientific">Aspergillus calidoustus</name>
    <dbReference type="NCBI Taxonomy" id="454130"/>
    <lineage>
        <taxon>Eukaryota</taxon>
        <taxon>Fungi</taxon>
        <taxon>Dikarya</taxon>
        <taxon>Ascomycota</taxon>
        <taxon>Pezizomycotina</taxon>
        <taxon>Eurotiomycetes</taxon>
        <taxon>Eurotiomycetidae</taxon>
        <taxon>Eurotiales</taxon>
        <taxon>Aspergillaceae</taxon>
        <taxon>Aspergillus</taxon>
        <taxon>Aspergillus subgen. Nidulantes</taxon>
    </lineage>
</organism>
<feature type="repeat" description="ANK" evidence="4">
    <location>
        <begin position="1221"/>
        <end position="1246"/>
    </location>
</feature>
<dbReference type="Pfam" id="PF12796">
    <property type="entry name" value="Ank_2"/>
    <property type="match status" value="3"/>
</dbReference>
<feature type="region of interest" description="Disordered" evidence="5">
    <location>
        <begin position="1"/>
        <end position="76"/>
    </location>
</feature>
<dbReference type="Pfam" id="PF17100">
    <property type="entry name" value="NACHT_N"/>
    <property type="match status" value="1"/>
</dbReference>
<feature type="compositionally biased region" description="Basic and acidic residues" evidence="5">
    <location>
        <begin position="545"/>
        <end position="580"/>
    </location>
</feature>
<evidence type="ECO:0000313" key="9">
    <source>
        <dbReference type="EMBL" id="CEL09008.1"/>
    </source>
</evidence>
<evidence type="ECO:0000256" key="3">
    <source>
        <dbReference type="ARBA" id="ARBA00023043"/>
    </source>
</evidence>
<name>A0A0U5GB68_ASPCI</name>
<dbReference type="Pfam" id="PF22939">
    <property type="entry name" value="WHD_GPIID"/>
    <property type="match status" value="1"/>
</dbReference>
<dbReference type="PANTHER" id="PTHR24161">
    <property type="entry name" value="ANK_REP_REGION DOMAIN-CONTAINING PROTEIN-RELATED"/>
    <property type="match status" value="1"/>
</dbReference>
<dbReference type="PROSITE" id="PS50088">
    <property type="entry name" value="ANK_REPEAT"/>
    <property type="match status" value="6"/>
</dbReference>
<evidence type="ECO:0000256" key="2">
    <source>
        <dbReference type="ARBA" id="ARBA00022737"/>
    </source>
</evidence>
<dbReference type="EMBL" id="CDMC01000013">
    <property type="protein sequence ID" value="CEL09008.1"/>
    <property type="molecule type" value="Genomic_DNA"/>
</dbReference>
<dbReference type="Gene3D" id="3.40.50.300">
    <property type="entry name" value="P-loop containing nucleotide triphosphate hydrolases"/>
    <property type="match status" value="1"/>
</dbReference>
<feature type="repeat" description="ANK" evidence="4">
    <location>
        <begin position="1083"/>
        <end position="1108"/>
    </location>
</feature>
<dbReference type="Gene3D" id="1.25.40.20">
    <property type="entry name" value="Ankyrin repeat-containing domain"/>
    <property type="match status" value="3"/>
</dbReference>
<evidence type="ECO:0000259" key="8">
    <source>
        <dbReference type="Pfam" id="PF24883"/>
    </source>
</evidence>
<dbReference type="InterPro" id="IPR056884">
    <property type="entry name" value="NPHP3-like_N"/>
</dbReference>
<dbReference type="SUPFAM" id="SSF48403">
    <property type="entry name" value="Ankyrin repeat"/>
    <property type="match status" value="1"/>
</dbReference>
<feature type="repeat" description="ANK" evidence="4">
    <location>
        <begin position="1186"/>
        <end position="1219"/>
    </location>
</feature>
<proteinExistence type="predicted"/>
<keyword evidence="10" id="KW-1185">Reference proteome</keyword>
<feature type="compositionally biased region" description="Low complexity" evidence="5">
    <location>
        <begin position="59"/>
        <end position="76"/>
    </location>
</feature>
<keyword evidence="2" id="KW-0677">Repeat</keyword>
<gene>
    <name evidence="9" type="ORF">ASPCAL12152</name>
</gene>
<feature type="repeat" description="ANK" evidence="4">
    <location>
        <begin position="938"/>
        <end position="970"/>
    </location>
</feature>
<dbReference type="EC" id="2.3.1.225" evidence="1"/>
<feature type="region of interest" description="Disordered" evidence="5">
    <location>
        <begin position="541"/>
        <end position="601"/>
    </location>
</feature>
<dbReference type="PROSITE" id="PS50297">
    <property type="entry name" value="ANK_REP_REGION"/>
    <property type="match status" value="6"/>
</dbReference>
<keyword evidence="3 4" id="KW-0040">ANK repeat</keyword>